<keyword evidence="3" id="KW-1185">Reference proteome</keyword>
<dbReference type="RefSeq" id="WP_188655888.1">
    <property type="nucleotide sequence ID" value="NZ_BMIN01000022.1"/>
</dbReference>
<gene>
    <name evidence="2" type="ORF">GCM10011389_37400</name>
</gene>
<evidence type="ECO:0000313" key="2">
    <source>
        <dbReference type="EMBL" id="GGD26426.1"/>
    </source>
</evidence>
<keyword evidence="1" id="KW-0812">Transmembrane</keyword>
<reference evidence="3" key="1">
    <citation type="journal article" date="2019" name="Int. J. Syst. Evol. Microbiol.">
        <title>The Global Catalogue of Microorganisms (GCM) 10K type strain sequencing project: providing services to taxonomists for standard genome sequencing and annotation.</title>
        <authorList>
            <consortium name="The Broad Institute Genomics Platform"/>
            <consortium name="The Broad Institute Genome Sequencing Center for Infectious Disease"/>
            <person name="Wu L."/>
            <person name="Ma J."/>
        </authorList>
    </citation>
    <scope>NUCLEOTIDE SEQUENCE [LARGE SCALE GENOMIC DNA]</scope>
    <source>
        <strain evidence="3">CGMCC 1.15353</strain>
    </source>
</reference>
<feature type="transmembrane region" description="Helical" evidence="1">
    <location>
        <begin position="87"/>
        <end position="106"/>
    </location>
</feature>
<organism evidence="2 3">
    <name type="scientific">Pontibacillus salipaludis</name>
    <dbReference type="NCBI Taxonomy" id="1697394"/>
    <lineage>
        <taxon>Bacteria</taxon>
        <taxon>Bacillati</taxon>
        <taxon>Bacillota</taxon>
        <taxon>Bacilli</taxon>
        <taxon>Bacillales</taxon>
        <taxon>Bacillaceae</taxon>
        <taxon>Pontibacillus</taxon>
    </lineage>
</organism>
<dbReference type="Proteomes" id="UP000642571">
    <property type="component" value="Unassembled WGS sequence"/>
</dbReference>
<sequence length="149" mass="17453">MKHIETTRLEAYMEDSLSDHERWEIEDHLDECDFCFEAYMTKVESWTLEPSLAQDFTDQTFDQIVKKQVMPVKESKRSAVQKQKRTLVHYGLAAGLTMILMVSGVFEQVLHVFDEDSFKERPSISRNIVSETDRLLQKVNEDMRSDADE</sequence>
<dbReference type="EMBL" id="BMIN01000022">
    <property type="protein sequence ID" value="GGD26426.1"/>
    <property type="molecule type" value="Genomic_DNA"/>
</dbReference>
<comment type="caution">
    <text evidence="2">The sequence shown here is derived from an EMBL/GenBank/DDBJ whole genome shotgun (WGS) entry which is preliminary data.</text>
</comment>
<keyword evidence="1" id="KW-0472">Membrane</keyword>
<protein>
    <recommendedName>
        <fullName evidence="4">Zinc-finger domain-containing protein</fullName>
    </recommendedName>
</protein>
<evidence type="ECO:0000256" key="1">
    <source>
        <dbReference type="SAM" id="Phobius"/>
    </source>
</evidence>
<keyword evidence="1" id="KW-1133">Transmembrane helix</keyword>
<evidence type="ECO:0008006" key="4">
    <source>
        <dbReference type="Google" id="ProtNLM"/>
    </source>
</evidence>
<accession>A0ABQ1QHI7</accession>
<name>A0ABQ1QHI7_9BACI</name>
<proteinExistence type="predicted"/>
<evidence type="ECO:0000313" key="3">
    <source>
        <dbReference type="Proteomes" id="UP000642571"/>
    </source>
</evidence>